<feature type="transmembrane region" description="Helical" evidence="5">
    <location>
        <begin position="76"/>
        <end position="100"/>
    </location>
</feature>
<feature type="transmembrane region" description="Helical" evidence="5">
    <location>
        <begin position="112"/>
        <end position="131"/>
    </location>
</feature>
<proteinExistence type="predicted"/>
<dbReference type="AlphaFoldDB" id="A0A975AW29"/>
<accession>A0A975AW29</accession>
<name>A0A975AW29_9THEO</name>
<organism evidence="6 7">
    <name type="scientific">Aceticella autotrophica</name>
    <dbReference type="NCBI Taxonomy" id="2755338"/>
    <lineage>
        <taxon>Bacteria</taxon>
        <taxon>Bacillati</taxon>
        <taxon>Bacillota</taxon>
        <taxon>Clostridia</taxon>
        <taxon>Thermoanaerobacterales</taxon>
        <taxon>Thermoanaerobacteraceae</taxon>
        <taxon>Aceticella</taxon>
    </lineage>
</organism>
<evidence type="ECO:0000313" key="7">
    <source>
        <dbReference type="Proteomes" id="UP000671913"/>
    </source>
</evidence>
<dbReference type="Gene3D" id="1.20.120.1630">
    <property type="match status" value="1"/>
</dbReference>
<keyword evidence="7" id="KW-1185">Reference proteome</keyword>
<sequence length="184" mass="22034">MPKFSIQIWNGWWFTLIYLFIFLCIPFLREGAFKRLFTPANPYKTFWETVNYNISLVAWIGSVFCPVFIPVNTGTIYFYIGIFIYVIGMVLFIIALYNYVTAPLDQPIIKGLYYFSRNPIYVTYDIMWYGVGFTVGSWLLIIIHTIEAITCHFLILEEERFCLKKYGRDYQDYMDKVPRYIRLW</sequence>
<feature type="transmembrane region" description="Helical" evidence="5">
    <location>
        <begin position="12"/>
        <end position="29"/>
    </location>
</feature>
<dbReference type="EMBL" id="CP060096">
    <property type="protein sequence ID" value="QSZ27541.1"/>
    <property type="molecule type" value="Genomic_DNA"/>
</dbReference>
<dbReference type="Proteomes" id="UP000671913">
    <property type="component" value="Chromosome"/>
</dbReference>
<keyword evidence="2 5" id="KW-0812">Transmembrane</keyword>
<keyword evidence="3 5" id="KW-1133">Transmembrane helix</keyword>
<evidence type="ECO:0000256" key="4">
    <source>
        <dbReference type="ARBA" id="ARBA00023136"/>
    </source>
</evidence>
<evidence type="ECO:0000256" key="3">
    <source>
        <dbReference type="ARBA" id="ARBA00022989"/>
    </source>
</evidence>
<evidence type="ECO:0000256" key="2">
    <source>
        <dbReference type="ARBA" id="ARBA00022692"/>
    </source>
</evidence>
<evidence type="ECO:0000256" key="1">
    <source>
        <dbReference type="ARBA" id="ARBA00004127"/>
    </source>
</evidence>
<feature type="transmembrane region" description="Helical" evidence="5">
    <location>
        <begin position="50"/>
        <end position="70"/>
    </location>
</feature>
<dbReference type="Pfam" id="PF04191">
    <property type="entry name" value="PEMT"/>
    <property type="match status" value="1"/>
</dbReference>
<dbReference type="GO" id="GO:0012505">
    <property type="term" value="C:endomembrane system"/>
    <property type="evidence" value="ECO:0007669"/>
    <property type="project" value="UniProtKB-SubCell"/>
</dbReference>
<evidence type="ECO:0000313" key="6">
    <source>
        <dbReference type="EMBL" id="QSZ27541.1"/>
    </source>
</evidence>
<reference evidence="6" key="1">
    <citation type="submission" date="2020-08" db="EMBL/GenBank/DDBJ databases">
        <title>Genomic insights into the carbon and energy metabolism of the first obligate autotrophic acetogenic bacterium Aceticella autotrophica gen. nov., sp. nov.</title>
        <authorList>
            <person name="Toshchakov S.V."/>
            <person name="Elcheninov A.G."/>
            <person name="Kublanov I.V."/>
            <person name="Frolov E.N."/>
            <person name="Lebedinsky A.V."/>
        </authorList>
    </citation>
    <scope>NUCLEOTIDE SEQUENCE</scope>
    <source>
        <strain evidence="6">3443-3Ac</strain>
    </source>
</reference>
<dbReference type="InterPro" id="IPR007318">
    <property type="entry name" value="Phopholipid_MeTrfase"/>
</dbReference>
<gene>
    <name evidence="6" type="ORF">ACETAC_01040</name>
</gene>
<protein>
    <recommendedName>
        <fullName evidence="8">Isoprenylcysteine carboxylmethyltransferase family protein</fullName>
    </recommendedName>
</protein>
<keyword evidence="4 5" id="KW-0472">Membrane</keyword>
<comment type="subcellular location">
    <subcellularLocation>
        <location evidence="1">Endomembrane system</location>
        <topology evidence="1">Multi-pass membrane protein</topology>
    </subcellularLocation>
</comment>
<dbReference type="RefSeq" id="WP_284680244.1">
    <property type="nucleotide sequence ID" value="NZ_CP060096.1"/>
</dbReference>
<evidence type="ECO:0000256" key="5">
    <source>
        <dbReference type="SAM" id="Phobius"/>
    </source>
</evidence>
<evidence type="ECO:0008006" key="8">
    <source>
        <dbReference type="Google" id="ProtNLM"/>
    </source>
</evidence>
<dbReference type="KEGG" id="aaut:ACETAC_01040"/>